<reference evidence="2 3" key="1">
    <citation type="journal article" date="2020" name="Cell">
        <title>Large-Scale Comparative Analyses of Tick Genomes Elucidate Their Genetic Diversity and Vector Capacities.</title>
        <authorList>
            <consortium name="Tick Genome and Microbiome Consortium (TIGMIC)"/>
            <person name="Jia N."/>
            <person name="Wang J."/>
            <person name="Shi W."/>
            <person name="Du L."/>
            <person name="Sun Y."/>
            <person name="Zhan W."/>
            <person name="Jiang J.F."/>
            <person name="Wang Q."/>
            <person name="Zhang B."/>
            <person name="Ji P."/>
            <person name="Bell-Sakyi L."/>
            <person name="Cui X.M."/>
            <person name="Yuan T.T."/>
            <person name="Jiang B.G."/>
            <person name="Yang W.F."/>
            <person name="Lam T.T."/>
            <person name="Chang Q.C."/>
            <person name="Ding S.J."/>
            <person name="Wang X.J."/>
            <person name="Zhu J.G."/>
            <person name="Ruan X.D."/>
            <person name="Zhao L."/>
            <person name="Wei J.T."/>
            <person name="Ye R.Z."/>
            <person name="Que T.C."/>
            <person name="Du C.H."/>
            <person name="Zhou Y.H."/>
            <person name="Cheng J.X."/>
            <person name="Dai P.F."/>
            <person name="Guo W.B."/>
            <person name="Han X.H."/>
            <person name="Huang E.J."/>
            <person name="Li L.F."/>
            <person name="Wei W."/>
            <person name="Gao Y.C."/>
            <person name="Liu J.Z."/>
            <person name="Shao H.Z."/>
            <person name="Wang X."/>
            <person name="Wang C.C."/>
            <person name="Yang T.C."/>
            <person name="Huo Q.B."/>
            <person name="Li W."/>
            <person name="Chen H.Y."/>
            <person name="Chen S.E."/>
            <person name="Zhou L.G."/>
            <person name="Ni X.B."/>
            <person name="Tian J.H."/>
            <person name="Sheng Y."/>
            <person name="Liu T."/>
            <person name="Pan Y.S."/>
            <person name="Xia L.Y."/>
            <person name="Li J."/>
            <person name="Zhao F."/>
            <person name="Cao W.C."/>
        </authorList>
    </citation>
    <scope>NUCLEOTIDE SEQUENCE [LARGE SCALE GENOMIC DNA]</scope>
    <source>
        <strain evidence="2">HaeL-2018</strain>
    </source>
</reference>
<gene>
    <name evidence="2" type="ORF">HPB48_002589</name>
</gene>
<dbReference type="SUPFAM" id="SSF46938">
    <property type="entry name" value="CRAL/TRIO N-terminal domain"/>
    <property type="match status" value="1"/>
</dbReference>
<protein>
    <recommendedName>
        <fullName evidence="1">CRAL/TRIO N-terminal domain-containing protein</fullName>
    </recommendedName>
</protein>
<dbReference type="InterPro" id="IPR036865">
    <property type="entry name" value="CRAL-TRIO_dom_sf"/>
</dbReference>
<dbReference type="Gene3D" id="3.40.525.10">
    <property type="entry name" value="CRAL-TRIO lipid binding domain"/>
    <property type="match status" value="1"/>
</dbReference>
<keyword evidence="3" id="KW-1185">Reference proteome</keyword>
<dbReference type="PANTHER" id="PTHR10174:SF130">
    <property type="entry name" value="ALPHA-TOCOPHEROL TRANSFER PROTEIN-LIKE"/>
    <property type="match status" value="1"/>
</dbReference>
<evidence type="ECO:0000313" key="3">
    <source>
        <dbReference type="Proteomes" id="UP000821853"/>
    </source>
</evidence>
<feature type="domain" description="CRAL/TRIO N-terminal" evidence="1">
    <location>
        <begin position="13"/>
        <end position="38"/>
    </location>
</feature>
<evidence type="ECO:0000313" key="2">
    <source>
        <dbReference type="EMBL" id="KAH9369065.1"/>
    </source>
</evidence>
<dbReference type="GO" id="GO:0016020">
    <property type="term" value="C:membrane"/>
    <property type="evidence" value="ECO:0007669"/>
    <property type="project" value="TreeGrafter"/>
</dbReference>
<dbReference type="PANTHER" id="PTHR10174">
    <property type="entry name" value="ALPHA-TOCOPHEROL TRANSFER PROTEIN-RELATED"/>
    <property type="match status" value="1"/>
</dbReference>
<evidence type="ECO:0000259" key="1">
    <source>
        <dbReference type="SMART" id="SM01100"/>
    </source>
</evidence>
<accession>A0A9J6G2R5</accession>
<dbReference type="VEuPathDB" id="VectorBase:HLOH_062069"/>
<dbReference type="Proteomes" id="UP000821853">
    <property type="component" value="Chromosome 2"/>
</dbReference>
<name>A0A9J6G2R5_HAELO</name>
<comment type="caution">
    <text evidence="2">The sequence shown here is derived from an EMBL/GenBank/DDBJ whole genome shotgun (WGS) entry which is preliminary data.</text>
</comment>
<proteinExistence type="predicted"/>
<dbReference type="AlphaFoldDB" id="A0A9J6G2R5"/>
<dbReference type="EMBL" id="JABSTR010000004">
    <property type="protein sequence ID" value="KAH9369065.1"/>
    <property type="molecule type" value="Genomic_DNA"/>
</dbReference>
<sequence>MAPGEPDLNANADAAFLLRFLRVRKYNVDLALQSIRNYYRNRAAGTSLYNDFLPSKTPPHARRLVMVLPNTDVCGRPVFICRPGK</sequence>
<organism evidence="2 3">
    <name type="scientific">Haemaphysalis longicornis</name>
    <name type="common">Bush tick</name>
    <dbReference type="NCBI Taxonomy" id="44386"/>
    <lineage>
        <taxon>Eukaryota</taxon>
        <taxon>Metazoa</taxon>
        <taxon>Ecdysozoa</taxon>
        <taxon>Arthropoda</taxon>
        <taxon>Chelicerata</taxon>
        <taxon>Arachnida</taxon>
        <taxon>Acari</taxon>
        <taxon>Parasitiformes</taxon>
        <taxon>Ixodida</taxon>
        <taxon>Ixodoidea</taxon>
        <taxon>Ixodidae</taxon>
        <taxon>Haemaphysalinae</taxon>
        <taxon>Haemaphysalis</taxon>
    </lineage>
</organism>
<dbReference type="GO" id="GO:1902936">
    <property type="term" value="F:phosphatidylinositol bisphosphate binding"/>
    <property type="evidence" value="ECO:0007669"/>
    <property type="project" value="TreeGrafter"/>
</dbReference>
<dbReference type="InterPro" id="IPR036273">
    <property type="entry name" value="CRAL/TRIO_N_dom_sf"/>
</dbReference>
<dbReference type="InterPro" id="IPR011074">
    <property type="entry name" value="CRAL/TRIO_N_dom"/>
</dbReference>
<dbReference type="SMART" id="SM01100">
    <property type="entry name" value="CRAL_TRIO_N"/>
    <property type="match status" value="1"/>
</dbReference>